<proteinExistence type="predicted"/>
<protein>
    <submittedName>
        <fullName evidence="1">Uncharacterized protein</fullName>
    </submittedName>
</protein>
<keyword evidence="2" id="KW-1185">Reference proteome</keyword>
<evidence type="ECO:0000313" key="1">
    <source>
        <dbReference type="EMBL" id="ERK42474.1"/>
    </source>
</evidence>
<sequence>MYLFYVCQSFLFYIINFSSHTQNIYTIKTGSGIIFSASVCQLQKK</sequence>
<name>U2PFG7_EUBRA</name>
<gene>
    <name evidence="1" type="ORF">HMPREF0373_02855</name>
</gene>
<evidence type="ECO:0000313" key="2">
    <source>
        <dbReference type="Proteomes" id="UP000016608"/>
    </source>
</evidence>
<dbReference type="AlphaFoldDB" id="U2PFG7"/>
<dbReference type="HOGENOM" id="CLU_3199981_0_0_9"/>
<dbReference type="Proteomes" id="UP000016608">
    <property type="component" value="Unassembled WGS sequence"/>
</dbReference>
<organism evidence="1 2">
    <name type="scientific">Eubacterium ramulus ATCC 29099</name>
    <dbReference type="NCBI Taxonomy" id="1256908"/>
    <lineage>
        <taxon>Bacteria</taxon>
        <taxon>Bacillati</taxon>
        <taxon>Bacillota</taxon>
        <taxon>Clostridia</taxon>
        <taxon>Eubacteriales</taxon>
        <taxon>Eubacteriaceae</taxon>
        <taxon>Eubacterium</taxon>
    </lineage>
</organism>
<dbReference type="EMBL" id="AWVJ01000174">
    <property type="protein sequence ID" value="ERK42474.1"/>
    <property type="molecule type" value="Genomic_DNA"/>
</dbReference>
<reference evidence="1 2" key="1">
    <citation type="submission" date="2013-06" db="EMBL/GenBank/DDBJ databases">
        <authorList>
            <person name="Weinstock G."/>
            <person name="Sodergren E."/>
            <person name="Lobos E.A."/>
            <person name="Fulton L."/>
            <person name="Fulton R."/>
            <person name="Courtney L."/>
            <person name="Fronick C."/>
            <person name="O'Laughlin M."/>
            <person name="Godfrey J."/>
            <person name="Wilson R.M."/>
            <person name="Miner T."/>
            <person name="Farmer C."/>
            <person name="Delehaunty K."/>
            <person name="Cordes M."/>
            <person name="Minx P."/>
            <person name="Tomlinson C."/>
            <person name="Chen J."/>
            <person name="Wollam A."/>
            <person name="Pepin K.H."/>
            <person name="Bhonagiri V."/>
            <person name="Zhang X."/>
            <person name="Warren W."/>
            <person name="Mitreva M."/>
            <person name="Mardis E.R."/>
            <person name="Wilson R.K."/>
        </authorList>
    </citation>
    <scope>NUCLEOTIDE SEQUENCE [LARGE SCALE GENOMIC DNA]</scope>
    <source>
        <strain evidence="1 2">ATCC 29099</strain>
    </source>
</reference>
<accession>U2PFG7</accession>
<comment type="caution">
    <text evidence="1">The sequence shown here is derived from an EMBL/GenBank/DDBJ whole genome shotgun (WGS) entry which is preliminary data.</text>
</comment>